<feature type="region of interest" description="Disordered" evidence="1">
    <location>
        <begin position="25"/>
        <end position="55"/>
    </location>
</feature>
<dbReference type="OrthoDB" id="1958118at2"/>
<dbReference type="Proteomes" id="UP000236497">
    <property type="component" value="Unassembled WGS sequence"/>
</dbReference>
<sequence>MSITVEFKDFAEMIAFAKQLLGTPASKQEPKKKEAALPSETEANMMNSPESIDEAPFEGGTVMTYTLEEVRAKLAELTRSGKAKEVKELLNSFGAKNLTSLDPKHYAAVMEKAGAL</sequence>
<organism evidence="2 3">
    <name type="scientific">Herbinix hemicellulosilytica</name>
    <dbReference type="NCBI Taxonomy" id="1564487"/>
    <lineage>
        <taxon>Bacteria</taxon>
        <taxon>Bacillati</taxon>
        <taxon>Bacillota</taxon>
        <taxon>Clostridia</taxon>
        <taxon>Lachnospirales</taxon>
        <taxon>Lachnospiraceae</taxon>
        <taxon>Herbinix</taxon>
    </lineage>
</organism>
<keyword evidence="3" id="KW-1185">Reference proteome</keyword>
<evidence type="ECO:0000313" key="3">
    <source>
        <dbReference type="Proteomes" id="UP000236497"/>
    </source>
</evidence>
<dbReference type="RefSeq" id="WP_103203050.1">
    <property type="nucleotide sequence ID" value="NZ_CVTD020000017.1"/>
</dbReference>
<accession>A0A0H5SHG6</accession>
<evidence type="ECO:0000313" key="2">
    <source>
        <dbReference type="EMBL" id="CRZ34952.1"/>
    </source>
</evidence>
<name>A0A0H5SHG6_HERHM</name>
<dbReference type="AlphaFoldDB" id="A0A0H5SHG6"/>
<evidence type="ECO:0000256" key="1">
    <source>
        <dbReference type="SAM" id="MobiDB-lite"/>
    </source>
</evidence>
<proteinExistence type="predicted"/>
<protein>
    <recommendedName>
        <fullName evidence="4">rRNA biogenesis protein rrp5</fullName>
    </recommendedName>
</protein>
<reference evidence="2 3" key="1">
    <citation type="submission" date="2015-06" db="EMBL/GenBank/DDBJ databases">
        <authorList>
            <person name="Wibberg Daniel"/>
        </authorList>
    </citation>
    <scope>NUCLEOTIDE SEQUENCE [LARGE SCALE GENOMIC DNA]</scope>
    <source>
        <strain evidence="2 3">T3/55T</strain>
    </source>
</reference>
<feature type="compositionally biased region" description="Polar residues" evidence="1">
    <location>
        <begin position="41"/>
        <end position="50"/>
    </location>
</feature>
<gene>
    <name evidence="2" type="ORF">HHT355_1752</name>
</gene>
<dbReference type="EMBL" id="CVTD020000017">
    <property type="protein sequence ID" value="CRZ34952.1"/>
    <property type="molecule type" value="Genomic_DNA"/>
</dbReference>
<evidence type="ECO:0008006" key="4">
    <source>
        <dbReference type="Google" id="ProtNLM"/>
    </source>
</evidence>